<feature type="repeat" description="WD" evidence="3">
    <location>
        <begin position="728"/>
        <end position="770"/>
    </location>
</feature>
<feature type="repeat" description="WD" evidence="3">
    <location>
        <begin position="687"/>
        <end position="727"/>
    </location>
</feature>
<dbReference type="InterPro" id="IPR036322">
    <property type="entry name" value="WD40_repeat_dom_sf"/>
</dbReference>
<dbReference type="InterPro" id="IPR019775">
    <property type="entry name" value="WD40_repeat_CS"/>
</dbReference>
<evidence type="ECO:0000256" key="2">
    <source>
        <dbReference type="ARBA" id="ARBA00022737"/>
    </source>
</evidence>
<dbReference type="InterPro" id="IPR001680">
    <property type="entry name" value="WD40_rpt"/>
</dbReference>
<protein>
    <submittedName>
        <fullName evidence="5">WD40 repeat-like protein</fullName>
    </submittedName>
</protein>
<dbReference type="AlphaFoldDB" id="A0A2J6PDJ0"/>
<dbReference type="PROSITE" id="PS50294">
    <property type="entry name" value="WD_REPEATS_REGION"/>
    <property type="match status" value="13"/>
</dbReference>
<dbReference type="CDD" id="cd00200">
    <property type="entry name" value="WD40"/>
    <property type="match status" value="3"/>
</dbReference>
<dbReference type="InterPro" id="IPR056884">
    <property type="entry name" value="NPHP3-like_N"/>
</dbReference>
<feature type="repeat" description="WD" evidence="3">
    <location>
        <begin position="771"/>
        <end position="812"/>
    </location>
</feature>
<dbReference type="InterPro" id="IPR020472">
    <property type="entry name" value="WD40_PAC1"/>
</dbReference>
<feature type="repeat" description="WD" evidence="3">
    <location>
        <begin position="815"/>
        <end position="856"/>
    </location>
</feature>
<evidence type="ECO:0000256" key="1">
    <source>
        <dbReference type="ARBA" id="ARBA00022574"/>
    </source>
</evidence>
<feature type="repeat" description="WD" evidence="3">
    <location>
        <begin position="510"/>
        <end position="551"/>
    </location>
</feature>
<evidence type="ECO:0000313" key="5">
    <source>
        <dbReference type="EMBL" id="PMD12115.1"/>
    </source>
</evidence>
<feature type="repeat" description="WD" evidence="3">
    <location>
        <begin position="645"/>
        <end position="679"/>
    </location>
</feature>
<gene>
    <name evidence="5" type="ORF">NA56DRAFT_613932</name>
</gene>
<keyword evidence="6" id="KW-1185">Reference proteome</keyword>
<name>A0A2J6PDJ0_9HELO</name>
<dbReference type="Proteomes" id="UP000235672">
    <property type="component" value="Unassembled WGS sequence"/>
</dbReference>
<dbReference type="PANTHER" id="PTHR19848">
    <property type="entry name" value="WD40 REPEAT PROTEIN"/>
    <property type="match status" value="1"/>
</dbReference>
<dbReference type="Pfam" id="PF00400">
    <property type="entry name" value="WD40"/>
    <property type="match status" value="13"/>
</dbReference>
<dbReference type="SMART" id="SM00320">
    <property type="entry name" value="WD40"/>
    <property type="match status" value="15"/>
</dbReference>
<dbReference type="Gene3D" id="2.130.10.10">
    <property type="entry name" value="YVTN repeat-like/Quinoprotein amine dehydrogenase"/>
    <property type="match status" value="4"/>
</dbReference>
<organism evidence="5 6">
    <name type="scientific">Hyaloscypha hepaticicola</name>
    <dbReference type="NCBI Taxonomy" id="2082293"/>
    <lineage>
        <taxon>Eukaryota</taxon>
        <taxon>Fungi</taxon>
        <taxon>Dikarya</taxon>
        <taxon>Ascomycota</taxon>
        <taxon>Pezizomycotina</taxon>
        <taxon>Leotiomycetes</taxon>
        <taxon>Helotiales</taxon>
        <taxon>Hyaloscyphaceae</taxon>
        <taxon>Hyaloscypha</taxon>
    </lineage>
</organism>
<dbReference type="STRING" id="1745343.A0A2J6PDJ0"/>
<evidence type="ECO:0000313" key="6">
    <source>
        <dbReference type="Proteomes" id="UP000235672"/>
    </source>
</evidence>
<feature type="repeat" description="WD" evidence="3">
    <location>
        <begin position="552"/>
        <end position="587"/>
    </location>
</feature>
<keyword evidence="1 3" id="KW-0853">WD repeat</keyword>
<dbReference type="PRINTS" id="PR00320">
    <property type="entry name" value="GPROTEINBRPT"/>
</dbReference>
<dbReference type="InterPro" id="IPR015943">
    <property type="entry name" value="WD40/YVTN_repeat-like_dom_sf"/>
</dbReference>
<dbReference type="EMBL" id="KZ613565">
    <property type="protein sequence ID" value="PMD12115.1"/>
    <property type="molecule type" value="Genomic_DNA"/>
</dbReference>
<evidence type="ECO:0000259" key="4">
    <source>
        <dbReference type="Pfam" id="PF24883"/>
    </source>
</evidence>
<feature type="repeat" description="WD" evidence="3">
    <location>
        <begin position="940"/>
        <end position="981"/>
    </location>
</feature>
<dbReference type="PROSITE" id="PS50082">
    <property type="entry name" value="WD_REPEATS_2"/>
    <property type="match status" value="13"/>
</dbReference>
<feature type="domain" description="Nephrocystin 3-like N-terminal" evidence="4">
    <location>
        <begin position="5"/>
        <end position="128"/>
    </location>
</feature>
<sequence length="1271" mass="143021">MMMAMTEDLTKPEPTLSSYFFFQRNDNGRNNVVAALKSLIYQLINQSKDLDPKVDLMKYVSKYADPRSSIFNSPAAVYVLRNILHDILKHDTMPKVYLLIDALDECSLGLSHLVDTITDQSNKANWLVTTSQDDIVQDLRTASALTKMEFKPNPSNVSDLIDSNIQRLFRMTPESKFKDATKKFLVEKSDSSFLWMGLACKALDLGLLQADTDDFRSLEPGLKPLYEKVMEKILSKAQGDAKRLKFLKDIFHWVVFSYRPLHLKELHALMDSDNPQQDKPQQELLKSLTLWAPLLTIYQDTIYFTHQSARDYLSSYPFLNLDYHWIIATKCLKQMQRYLRKDIFDQALIDTKNKKNETKDSLESIEYACCNWVDHLTEFLEAQKKSVALSEEKKKFFSDNGAIHEFFRDRFLHWLVALCMMGKGFDSIHMLTTLDSKLVKAPQLHRFIHDAKRFILFNRLVIEEAPLQLYTSAIIFAPHMSTIKKEGDKPSGLSISMGLRNYWNPLANTLTGHDDWVKTVAFSLDSKLVASGSDDRTVKLWDAITGAECATLRGHLGSINSIAFSRDGKLLASSSSDHTTIEVWDVQGKHQLPPLEGHSSWVTDVVFSPDERRLASCSGDETVRIWNIPTGATDNITEETTTTTFIGHSDPVNSVAFSPDGQLLASASDDMTVRLWSVEFGIAYGILKGHSSWIRAISFSCDGTLASASDDQTIKIWDTEMGKIQRAGDEHSDSVTAVAFSPEERYWYASASEDQTIKLWDRETGVVFATLEGHSDTINSVVFSPNGELIASCSDDTTIRLWNTSNIEALRKETGLGHDDWVRTVAFSPKSELLVSGSDDNTIILWDVATGKNQHVFNGHSDQINSVNVSFDDKLVLSASNDMTVKVWEIGTGKVSTLEEHSDRVNAAVFSPKGQQIVSISDDKTVKLWDTVRRELIAPLDGDPGPVNRVEFSPKGDLVASLSDNGIIRLWDLTGKEPKMLKDHFGPANCIAFLLLPGSSDPKQLQVVTSGWDDTTIRLWDMGAGTVDKELAEHQGRVNFIAYSPVSDLLVSASDDKKVMVWDRQRGELKFSLEHPNKVKFVDFLEDKIVFASDDNKVWIWDAGQGTKPYSLENREDLVTAVAISRDKTIIATAAEDNKVKIWSFKKGRAIWLETVPTYGSIRKLSFPENAPYLDTDRGRLRAKCLSLPALRNNGSLISLPDPFTSSEIYVRTKWVTRGTTKILRLPPEYQPSAVAVRENLFVLGLRSGNLLFLNIDFRKFSESSSRTFLK</sequence>
<dbReference type="PANTHER" id="PTHR19848:SF8">
    <property type="entry name" value="F-BOX AND WD REPEAT DOMAIN CONTAINING 7"/>
    <property type="match status" value="1"/>
</dbReference>
<reference evidence="5 6" key="1">
    <citation type="submission" date="2016-05" db="EMBL/GenBank/DDBJ databases">
        <title>A degradative enzymes factory behind the ericoid mycorrhizal symbiosis.</title>
        <authorList>
            <consortium name="DOE Joint Genome Institute"/>
            <person name="Martino E."/>
            <person name="Morin E."/>
            <person name="Grelet G."/>
            <person name="Kuo A."/>
            <person name="Kohler A."/>
            <person name="Daghino S."/>
            <person name="Barry K."/>
            <person name="Choi C."/>
            <person name="Cichocki N."/>
            <person name="Clum A."/>
            <person name="Copeland A."/>
            <person name="Hainaut M."/>
            <person name="Haridas S."/>
            <person name="Labutti K."/>
            <person name="Lindquist E."/>
            <person name="Lipzen A."/>
            <person name="Khouja H.-R."/>
            <person name="Murat C."/>
            <person name="Ohm R."/>
            <person name="Olson A."/>
            <person name="Spatafora J."/>
            <person name="Veneault-Fourrey C."/>
            <person name="Henrissat B."/>
            <person name="Grigoriev I."/>
            <person name="Martin F."/>
            <person name="Perotto S."/>
        </authorList>
    </citation>
    <scope>NUCLEOTIDE SEQUENCE [LARGE SCALE GENOMIC DNA]</scope>
    <source>
        <strain evidence="5 6">UAMH 7357</strain>
    </source>
</reference>
<feature type="repeat" description="WD" evidence="3">
    <location>
        <begin position="1112"/>
        <end position="1153"/>
    </location>
</feature>
<dbReference type="OrthoDB" id="3562058at2759"/>
<feature type="repeat" description="WD" evidence="3">
    <location>
        <begin position="1031"/>
        <end position="1072"/>
    </location>
</feature>
<proteinExistence type="predicted"/>
<dbReference type="SUPFAM" id="SSF50978">
    <property type="entry name" value="WD40 repeat-like"/>
    <property type="match status" value="3"/>
</dbReference>
<keyword evidence="2" id="KW-0677">Repeat</keyword>
<feature type="repeat" description="WD" evidence="3">
    <location>
        <begin position="898"/>
        <end position="939"/>
    </location>
</feature>
<dbReference type="PROSITE" id="PS00678">
    <property type="entry name" value="WD_REPEATS_1"/>
    <property type="match status" value="6"/>
</dbReference>
<evidence type="ECO:0000256" key="3">
    <source>
        <dbReference type="PROSITE-ProRule" id="PRU00221"/>
    </source>
</evidence>
<feature type="repeat" description="WD" evidence="3">
    <location>
        <begin position="857"/>
        <end position="898"/>
    </location>
</feature>
<accession>A0A2J6PDJ0</accession>
<feature type="repeat" description="WD" evidence="3">
    <location>
        <begin position="595"/>
        <end position="636"/>
    </location>
</feature>
<dbReference type="Pfam" id="PF24883">
    <property type="entry name" value="NPHP3_N"/>
    <property type="match status" value="1"/>
</dbReference>